<keyword evidence="2" id="KW-0882">Thioester bond</keyword>
<organism evidence="5 6">
    <name type="scientific">Anopheles christyi</name>
    <dbReference type="NCBI Taxonomy" id="43041"/>
    <lineage>
        <taxon>Eukaryota</taxon>
        <taxon>Metazoa</taxon>
        <taxon>Ecdysozoa</taxon>
        <taxon>Arthropoda</taxon>
        <taxon>Hexapoda</taxon>
        <taxon>Insecta</taxon>
        <taxon>Pterygota</taxon>
        <taxon>Neoptera</taxon>
        <taxon>Endopterygota</taxon>
        <taxon>Diptera</taxon>
        <taxon>Nematocera</taxon>
        <taxon>Culicoidea</taxon>
        <taxon>Culicidae</taxon>
        <taxon>Anophelinae</taxon>
        <taxon>Anopheles</taxon>
    </lineage>
</organism>
<dbReference type="InterPro" id="IPR019742">
    <property type="entry name" value="MacrogloblnA2_CS"/>
</dbReference>
<dbReference type="Gene3D" id="2.60.40.690">
    <property type="entry name" value="Alpha-macroglobulin, receptor-binding domain"/>
    <property type="match status" value="1"/>
</dbReference>
<dbReference type="Pfam" id="PF07677">
    <property type="entry name" value="A2M_recep"/>
    <property type="match status" value="1"/>
</dbReference>
<dbReference type="Proteomes" id="UP000075881">
    <property type="component" value="Unassembled WGS sequence"/>
</dbReference>
<accession>A0A182KGY2</accession>
<dbReference type="STRING" id="43041.A0A182KGY2"/>
<dbReference type="PROSITE" id="PS00477">
    <property type="entry name" value="ALPHA_2_MACROGLOBULIN"/>
    <property type="match status" value="1"/>
</dbReference>
<dbReference type="Gene3D" id="2.60.120.1540">
    <property type="match status" value="1"/>
</dbReference>
<dbReference type="VEuPathDB" id="VectorBase:ACHR010020"/>
<evidence type="ECO:0000256" key="2">
    <source>
        <dbReference type="ARBA" id="ARBA00022966"/>
    </source>
</evidence>
<dbReference type="SMART" id="SM01419">
    <property type="entry name" value="Thiol-ester_cl"/>
    <property type="match status" value="1"/>
</dbReference>
<keyword evidence="1" id="KW-0732">Signal</keyword>
<dbReference type="Pfam" id="PF07678">
    <property type="entry name" value="TED_complement"/>
    <property type="match status" value="1"/>
</dbReference>
<dbReference type="SMART" id="SM01361">
    <property type="entry name" value="A2M_recep"/>
    <property type="match status" value="1"/>
</dbReference>
<evidence type="ECO:0000256" key="1">
    <source>
        <dbReference type="ARBA" id="ARBA00022729"/>
    </source>
</evidence>
<dbReference type="Gene3D" id="1.50.10.20">
    <property type="match status" value="1"/>
</dbReference>
<dbReference type="AlphaFoldDB" id="A0A182KGY2"/>
<dbReference type="InterPro" id="IPR041813">
    <property type="entry name" value="A2M_TED"/>
</dbReference>
<evidence type="ECO:0000256" key="3">
    <source>
        <dbReference type="ARBA" id="ARBA00023157"/>
    </source>
</evidence>
<keyword evidence="3" id="KW-1015">Disulfide bond</keyword>
<dbReference type="InterPro" id="IPR036595">
    <property type="entry name" value="A-macroglobulin_rcpt-bd_sf"/>
</dbReference>
<dbReference type="InterPro" id="IPR008930">
    <property type="entry name" value="Terpenoid_cyclase/PrenylTrfase"/>
</dbReference>
<dbReference type="SUPFAM" id="SSF48239">
    <property type="entry name" value="Terpenoid cyclases/Protein prenyltransferases"/>
    <property type="match status" value="1"/>
</dbReference>
<dbReference type="Pfam" id="PF21412">
    <property type="entry name" value="TEP1_CUB2"/>
    <property type="match status" value="1"/>
</dbReference>
<dbReference type="InterPro" id="IPR047565">
    <property type="entry name" value="Alpha-macroglob_thiol-ester_cl"/>
</dbReference>
<dbReference type="EnsemblMetazoa" id="ACHR010020-RA">
    <property type="protein sequence ID" value="ACHR010020-PA"/>
    <property type="gene ID" value="ACHR010020"/>
</dbReference>
<proteinExistence type="predicted"/>
<evidence type="ECO:0000259" key="4">
    <source>
        <dbReference type="SMART" id="SM01361"/>
    </source>
</evidence>
<reference evidence="5" key="2">
    <citation type="submission" date="2020-05" db="UniProtKB">
        <authorList>
            <consortium name="EnsemblMetazoa"/>
        </authorList>
    </citation>
    <scope>IDENTIFICATION</scope>
    <source>
        <strain evidence="5">ACHKN1017</strain>
    </source>
</reference>
<dbReference type="InterPro" id="IPR050473">
    <property type="entry name" value="A2M/Complement_sys"/>
</dbReference>
<dbReference type="InterPro" id="IPR049135">
    <property type="entry name" value="TEP1_CUB2"/>
</dbReference>
<name>A0A182KGY2_9DIPT</name>
<protein>
    <recommendedName>
        <fullName evidence="4">Alpha-macroglobulin receptor-binding domain-containing protein</fullName>
    </recommendedName>
</protein>
<dbReference type="PANTHER" id="PTHR11412:SF136">
    <property type="entry name" value="CD109 ANTIGEN"/>
    <property type="match status" value="1"/>
</dbReference>
<dbReference type="SUPFAM" id="SSF49410">
    <property type="entry name" value="Alpha-macroglobulin receptor domain"/>
    <property type="match status" value="1"/>
</dbReference>
<dbReference type="InterPro" id="IPR009048">
    <property type="entry name" value="A-macroglobulin_rcpt-bd"/>
</dbReference>
<evidence type="ECO:0000313" key="5">
    <source>
        <dbReference type="EnsemblMetazoa" id="ACHR010020-PA"/>
    </source>
</evidence>
<dbReference type="CDD" id="cd02897">
    <property type="entry name" value="A2M_2"/>
    <property type="match status" value="1"/>
</dbReference>
<reference evidence="6" key="1">
    <citation type="submission" date="2013-03" db="EMBL/GenBank/DDBJ databases">
        <title>The Genome Sequence of Anopheles christyi ACHKN1017.</title>
        <authorList>
            <consortium name="The Broad Institute Genomics Platform"/>
            <person name="Neafsey D.E."/>
            <person name="Besansky N."/>
            <person name="Walker B."/>
            <person name="Young S.K."/>
            <person name="Zeng Q."/>
            <person name="Gargeya S."/>
            <person name="Fitzgerald M."/>
            <person name="Haas B."/>
            <person name="Abouelleil A."/>
            <person name="Allen A.W."/>
            <person name="Alvarado L."/>
            <person name="Arachchi H.M."/>
            <person name="Berlin A.M."/>
            <person name="Chapman S.B."/>
            <person name="Gainer-Dewar J."/>
            <person name="Goldberg J."/>
            <person name="Griggs A."/>
            <person name="Gujja S."/>
            <person name="Hansen M."/>
            <person name="Howarth C."/>
            <person name="Imamovic A."/>
            <person name="Ireland A."/>
            <person name="Larimer J."/>
            <person name="McCowan C."/>
            <person name="Murphy C."/>
            <person name="Pearson M."/>
            <person name="Poon T.W."/>
            <person name="Priest M."/>
            <person name="Roberts A."/>
            <person name="Saif S."/>
            <person name="Shea T."/>
            <person name="Sisk P."/>
            <person name="Sykes S."/>
            <person name="Wortman J."/>
            <person name="Nusbaum C."/>
            <person name="Birren B."/>
        </authorList>
    </citation>
    <scope>NUCLEOTIDE SEQUENCE [LARGE SCALE GENOMIC DNA]</scope>
    <source>
        <strain evidence="6">ACHKN1017</strain>
    </source>
</reference>
<sequence>MPESLVQPKMESRFFCFDTYRNETFVMKLDINKKADNGSKKIEFIVNPSLLTTVVNNLDNLLAVPTGCGEQNMVKFVPNIVVLDYLHAIGSKEQHLIDKATNMLRQGYQNQMRYRQTDGSFGVWQNGGSVFLTAFVAKSMQTASKYINEVDKAMVAQALDWLVSKQHSTGRFDEIGSVIHKDMQGGLRNGIALTSYVLAALLENEDAKVKHAVVIQNGMGFLSRHFDGINNPYDLSIATYAMWLNGHSLKDAALKKLIDKSTPTNNQTERYWETTNKIEATAYALLSFVMAEKYLEGIPIMRWLVNQRYVTGSFPRTQDTFVGLKALTKLAEKISPSRNDYTIQLKFKKSTRYFHINSQDINVTKYEDIPEDTKVLEINVGGIGFGLLQVVYQFSLNLENFENRFQLDLNRQNTGSDYELRMNVCANFIALLTDSRSNMALIEVNFPSGYVVDSNPISEQTTVNPIQNIETRYGGTSVVVYYNNMGAERNCFTVTAYRRFKVALKRPAYVVVYDYLNLNHNAIKVYEVDKQNVCEICEEDDCPQECKK</sequence>
<keyword evidence="6" id="KW-1185">Reference proteome</keyword>
<dbReference type="InterPro" id="IPR011626">
    <property type="entry name" value="Alpha-macroglobulin_TED"/>
</dbReference>
<dbReference type="PANTHER" id="PTHR11412">
    <property type="entry name" value="MACROGLOBULIN / COMPLEMENT"/>
    <property type="match status" value="1"/>
</dbReference>
<feature type="domain" description="Alpha-macroglobulin receptor-binding" evidence="4">
    <location>
        <begin position="437"/>
        <end position="526"/>
    </location>
</feature>
<dbReference type="GO" id="GO:0005615">
    <property type="term" value="C:extracellular space"/>
    <property type="evidence" value="ECO:0007669"/>
    <property type="project" value="InterPro"/>
</dbReference>
<evidence type="ECO:0000313" key="6">
    <source>
        <dbReference type="Proteomes" id="UP000075881"/>
    </source>
</evidence>